<evidence type="ECO:0000259" key="5">
    <source>
        <dbReference type="Pfam" id="PF00890"/>
    </source>
</evidence>
<dbReference type="Gene3D" id="3.50.50.60">
    <property type="entry name" value="FAD/NAD(P)-binding domain"/>
    <property type="match status" value="2"/>
</dbReference>
<dbReference type="InterPro" id="IPR027477">
    <property type="entry name" value="Succ_DH/fumarate_Rdtase_cat_sf"/>
</dbReference>
<keyword evidence="2" id="KW-0285">Flavoprotein</keyword>
<dbReference type="PANTHER" id="PTHR43400">
    <property type="entry name" value="FUMARATE REDUCTASE"/>
    <property type="match status" value="1"/>
</dbReference>
<dbReference type="SUPFAM" id="SSF56425">
    <property type="entry name" value="Succinate dehydrogenase/fumarate reductase flavoprotein, catalytic domain"/>
    <property type="match status" value="1"/>
</dbReference>
<organism evidence="6 7">
    <name type="scientific">Novosphingobium clariflavum</name>
    <dbReference type="NCBI Taxonomy" id="2029884"/>
    <lineage>
        <taxon>Bacteria</taxon>
        <taxon>Pseudomonadati</taxon>
        <taxon>Pseudomonadota</taxon>
        <taxon>Alphaproteobacteria</taxon>
        <taxon>Sphingomonadales</taxon>
        <taxon>Sphingomonadaceae</taxon>
        <taxon>Novosphingobium</taxon>
    </lineage>
</organism>
<dbReference type="RefSeq" id="WP_267219030.1">
    <property type="nucleotide sequence ID" value="NZ_JAPCWC010000003.1"/>
</dbReference>
<dbReference type="InterPro" id="IPR003953">
    <property type="entry name" value="FAD-dep_OxRdtase_2_FAD-bd"/>
</dbReference>
<dbReference type="Pfam" id="PF00890">
    <property type="entry name" value="FAD_binding_2"/>
    <property type="match status" value="1"/>
</dbReference>
<feature type="domain" description="FAD-dependent oxidoreductase 2 FAD-binding" evidence="5">
    <location>
        <begin position="7"/>
        <end position="501"/>
    </location>
</feature>
<evidence type="ECO:0000256" key="4">
    <source>
        <dbReference type="ARBA" id="ARBA00023002"/>
    </source>
</evidence>
<dbReference type="Proteomes" id="UP001589858">
    <property type="component" value="Unassembled WGS sequence"/>
</dbReference>
<dbReference type="PRINTS" id="PR00411">
    <property type="entry name" value="PNDRDTASEI"/>
</dbReference>
<comment type="caution">
    <text evidence="6">The sequence shown here is derived from an EMBL/GenBank/DDBJ whole genome shotgun (WGS) entry which is preliminary data.</text>
</comment>
<evidence type="ECO:0000256" key="2">
    <source>
        <dbReference type="ARBA" id="ARBA00022630"/>
    </source>
</evidence>
<reference evidence="6 7" key="1">
    <citation type="submission" date="2024-09" db="EMBL/GenBank/DDBJ databases">
        <authorList>
            <person name="Sun Q."/>
            <person name="Mori K."/>
        </authorList>
    </citation>
    <scope>NUCLEOTIDE SEQUENCE [LARGE SCALE GENOMIC DNA]</scope>
    <source>
        <strain evidence="6 7">CICC 11035S</strain>
    </source>
</reference>
<keyword evidence="3" id="KW-0274">FAD</keyword>
<dbReference type="PANTHER" id="PTHR43400:SF10">
    <property type="entry name" value="3-OXOSTEROID 1-DEHYDROGENASE"/>
    <property type="match status" value="1"/>
</dbReference>
<keyword evidence="4" id="KW-0560">Oxidoreductase</keyword>
<gene>
    <name evidence="6" type="ORF">ACFFF8_10035</name>
</gene>
<dbReference type="EMBL" id="JBHLTM010000035">
    <property type="protein sequence ID" value="MFC0684934.1"/>
    <property type="molecule type" value="Genomic_DNA"/>
</dbReference>
<evidence type="ECO:0000313" key="7">
    <source>
        <dbReference type="Proteomes" id="UP001589858"/>
    </source>
</evidence>
<dbReference type="InterPro" id="IPR036188">
    <property type="entry name" value="FAD/NAD-bd_sf"/>
</dbReference>
<keyword evidence="7" id="KW-1185">Reference proteome</keyword>
<sequence>MPDIECDVLIVGSGIGGLTSAIAARMAGLEALVVEQDLLIGGPSSASNGMLWLPNNPLMLREKVPDSRRAALDYLANFVDDGDPSSCPERRAAFVDGVAPLVALYESRNIPLHLCEGYPDHYDTLPGGHATGRAVETEVIDAEKLGTWKRRIRPQSYPIPARASEWARLGRTESTWDGRIGAARLRWRSLAARVRAQNLLSAGAALQARLLLAALQLGARISTRTALLSLEYSNSRVCGAMIDCDSWHRRVHVRHGVVIATGRIPQPSPLPIADGDAVTGMLGLGAGTGWMNEDWRFLRLASEQARPATTVLTALGKPHLIVVGRDGRRFVDEAAPPMEVGSASLAQEKASGTAPAAWAIFDTRHRSRYRFGPIAPGRIPRQRLQDGSLVRAATLDVLARECGIDPTGLETTINHWNVMAGRGIDDDFRKGASSYDRYHGDPAHGPNPCMGPISRGPFYAVPLRAESLGTCGGVTVDPFARVTRIDGTPISGLYAIGGCTAPLSGPHDVAPGFAAGVAAVFGMIAIRNMVS</sequence>
<proteinExistence type="predicted"/>
<dbReference type="InterPro" id="IPR050315">
    <property type="entry name" value="FAD-oxidoreductase_2"/>
</dbReference>
<dbReference type="Gene3D" id="3.90.700.10">
    <property type="entry name" value="Succinate dehydrogenase/fumarate reductase flavoprotein, catalytic domain"/>
    <property type="match status" value="1"/>
</dbReference>
<accession>A0ABV6S6S0</accession>
<evidence type="ECO:0000313" key="6">
    <source>
        <dbReference type="EMBL" id="MFC0684934.1"/>
    </source>
</evidence>
<name>A0ABV6S6S0_9SPHN</name>
<comment type="cofactor">
    <cofactor evidence="1">
        <name>FAD</name>
        <dbReference type="ChEBI" id="CHEBI:57692"/>
    </cofactor>
</comment>
<evidence type="ECO:0000256" key="3">
    <source>
        <dbReference type="ARBA" id="ARBA00022827"/>
    </source>
</evidence>
<dbReference type="PRINTS" id="PR00368">
    <property type="entry name" value="FADPNR"/>
</dbReference>
<protein>
    <submittedName>
        <fullName evidence="6">FAD-dependent oxidoreductase</fullName>
    </submittedName>
</protein>
<evidence type="ECO:0000256" key="1">
    <source>
        <dbReference type="ARBA" id="ARBA00001974"/>
    </source>
</evidence>
<dbReference type="SUPFAM" id="SSF51905">
    <property type="entry name" value="FAD/NAD(P)-binding domain"/>
    <property type="match status" value="1"/>
</dbReference>